<dbReference type="PANTHER" id="PTHR10788">
    <property type="entry name" value="TREHALOSE-6-PHOSPHATE SYNTHASE"/>
    <property type="match status" value="1"/>
</dbReference>
<name>A0A1F6D8P9_9BACT</name>
<dbReference type="EMBL" id="MFLA01000045">
    <property type="protein sequence ID" value="OGG57776.1"/>
    <property type="molecule type" value="Genomic_DNA"/>
</dbReference>
<protein>
    <submittedName>
        <fullName evidence="3">Uncharacterized protein</fullName>
    </submittedName>
</protein>
<sequence length="735" mass="82682">MRQILAITGGAILVFSLMVGGFALNQANQEEIELSSRMQSRTQVLAESLAESIGPSYKANATSTLNALINRFVSNERLVGLAVFDNTGNGIAQSENLPQETIVRSEIETVMDSNEADGTFVRSGSFNLYAFTIPLYDDERVIGAVTVVQNATYIDEGVRQVWINNASRLLMQIILFALTVFLLLRFVIFKPLTHMTETIRSLRAGIEPGAKVTSSGFWEPLSSEISKMTRSLKQARSAASEEARMRLEKLDTPWTAERLKEYVKAYLKNRTIIVVSNRGSHTPNKTRSGVEYIPVAGGMTTALTALMEACGGTWIATGRNKDRAVLGPDGKLAMPPDEGKYILKSVLLADKEAHGHYQFSAEAMYPLCLITHVRPTFKKEDWVEYCKVNGEFAREILREITNMTAPIILINDYHFALLPAMIKKSRPDVRVGLFWHVPWPNEEYFSICPWRREILEGMLGADVVGFNTQQFCNQFMDTVSKEIESVIDWDQFSIVRTNHRTYIKPFAVSIAFTNGHDASALQNSAHTLDPLDIQAKYIGLGVDRLDYTKGIPERFHAIEHLLNSHPELVGHFTFIQIASPHRQHIKKYQEYKGVVEGEAERINRKFETNTWKPIVLEIRQYSHEELTQLYKRADVCVVTSLHDSMNLVAKEYAAARDDENGALVLSKFAGASRDLKGAFIVNPYSPEETSDAIAKSLTLSPSERRLRMKSMRDSIKNYNVYRWAAEFIKAVADLG</sequence>
<gene>
    <name evidence="3" type="ORF">A2765_05075</name>
</gene>
<keyword evidence="2" id="KW-0812">Transmembrane</keyword>
<dbReference type="GO" id="GO:0005992">
    <property type="term" value="P:trehalose biosynthetic process"/>
    <property type="evidence" value="ECO:0007669"/>
    <property type="project" value="InterPro"/>
</dbReference>
<dbReference type="GO" id="GO:0003825">
    <property type="term" value="F:alpha,alpha-trehalose-phosphate synthase (UDP-forming) activity"/>
    <property type="evidence" value="ECO:0007669"/>
    <property type="project" value="TreeGrafter"/>
</dbReference>
<evidence type="ECO:0000313" key="4">
    <source>
        <dbReference type="Proteomes" id="UP000176377"/>
    </source>
</evidence>
<keyword evidence="2" id="KW-1133">Transmembrane helix</keyword>
<organism evidence="3 4">
    <name type="scientific">Candidatus Kaiserbacteria bacterium RIFCSPHIGHO2_01_FULL_56_24</name>
    <dbReference type="NCBI Taxonomy" id="1798487"/>
    <lineage>
        <taxon>Bacteria</taxon>
        <taxon>Candidatus Kaiseribacteriota</taxon>
    </lineage>
</organism>
<dbReference type="Gene3D" id="3.30.450.20">
    <property type="entry name" value="PAS domain"/>
    <property type="match status" value="1"/>
</dbReference>
<dbReference type="InterPro" id="IPR001830">
    <property type="entry name" value="Glyco_trans_20"/>
</dbReference>
<proteinExistence type="inferred from homology"/>
<evidence type="ECO:0000256" key="2">
    <source>
        <dbReference type="SAM" id="Phobius"/>
    </source>
</evidence>
<dbReference type="SUPFAM" id="SSF53756">
    <property type="entry name" value="UDP-Glycosyltransferase/glycogen phosphorylase"/>
    <property type="match status" value="1"/>
</dbReference>
<reference evidence="3 4" key="1">
    <citation type="journal article" date="2016" name="Nat. Commun.">
        <title>Thousands of microbial genomes shed light on interconnected biogeochemical processes in an aquifer system.</title>
        <authorList>
            <person name="Anantharaman K."/>
            <person name="Brown C.T."/>
            <person name="Hug L.A."/>
            <person name="Sharon I."/>
            <person name="Castelle C.J."/>
            <person name="Probst A.J."/>
            <person name="Thomas B.C."/>
            <person name="Singh A."/>
            <person name="Wilkins M.J."/>
            <person name="Karaoz U."/>
            <person name="Brodie E.L."/>
            <person name="Williams K.H."/>
            <person name="Hubbard S.S."/>
            <person name="Banfield J.F."/>
        </authorList>
    </citation>
    <scope>NUCLEOTIDE SEQUENCE [LARGE SCALE GENOMIC DNA]</scope>
</reference>
<evidence type="ECO:0000313" key="3">
    <source>
        <dbReference type="EMBL" id="OGG57776.1"/>
    </source>
</evidence>
<dbReference type="Pfam" id="PF00982">
    <property type="entry name" value="Glyco_transf_20"/>
    <property type="match status" value="1"/>
</dbReference>
<comment type="similarity">
    <text evidence="1">Belongs to the glycosyltransferase 20 family.</text>
</comment>
<feature type="transmembrane region" description="Helical" evidence="2">
    <location>
        <begin position="169"/>
        <end position="188"/>
    </location>
</feature>
<accession>A0A1F6D8P9</accession>
<comment type="caution">
    <text evidence="3">The sequence shown here is derived from an EMBL/GenBank/DDBJ whole genome shotgun (WGS) entry which is preliminary data.</text>
</comment>
<dbReference type="CDD" id="cd03788">
    <property type="entry name" value="GT20_TPS"/>
    <property type="match status" value="1"/>
</dbReference>
<dbReference type="Gene3D" id="3.40.50.2000">
    <property type="entry name" value="Glycogen Phosphorylase B"/>
    <property type="match status" value="2"/>
</dbReference>
<dbReference type="Proteomes" id="UP000176377">
    <property type="component" value="Unassembled WGS sequence"/>
</dbReference>
<dbReference type="AlphaFoldDB" id="A0A1F6D8P9"/>
<dbReference type="PANTHER" id="PTHR10788:SF106">
    <property type="entry name" value="BCDNA.GH08860"/>
    <property type="match status" value="1"/>
</dbReference>
<keyword evidence="2" id="KW-0472">Membrane</keyword>
<evidence type="ECO:0000256" key="1">
    <source>
        <dbReference type="ARBA" id="ARBA00008799"/>
    </source>
</evidence>